<sequence>MLLPATAQHRKLSATLQIPCMSRPPCGLVEFEDGYAIGSYSGSVTHISTTGSNAQQTRTIVSCSLQNAPVTALAAGHKLYCSFRNGEIAIGDRISMKLDSAFLTSLHAMGPNAYELVVASTSRGMVTIYDPSKNVFVHTMPIYSDASRHFRLCSSHAAVLPTFGCICAACEDIISVVDARIGRKTPCLELRFKRYADSPTRGTTVTRLAALPWGGVLAGTSSSAIHLLDLSSAHPEEVADTVLCHPGPIKDMSACKTTLVSGSARRLTSHVLVGKEIRPQSSTDLDSILCGLCPSAAVLANRTIVSASQ</sequence>
<reference evidence="2" key="1">
    <citation type="submission" date="2012-02" db="EMBL/GenBank/DDBJ databases">
        <title>Genome sequencing of Giardia lamblia Genotypes A2 and B isolates (DH and GS) and comparative analysis with the genomes of Genotypes A1 and E (WB and Pig).</title>
        <authorList>
            <person name="Adam R."/>
            <person name="Dahlstrom E."/>
            <person name="Martens C."/>
            <person name="Bruno D."/>
            <person name="Barbian K."/>
            <person name="Porcella S.F."/>
            <person name="Nash T."/>
        </authorList>
    </citation>
    <scope>NUCLEOTIDE SEQUENCE</scope>
    <source>
        <strain evidence="2">DH</strain>
    </source>
</reference>
<evidence type="ECO:0000313" key="2">
    <source>
        <dbReference type="Proteomes" id="UP000018320"/>
    </source>
</evidence>
<dbReference type="AlphaFoldDB" id="V6TRV1"/>
<dbReference type="SUPFAM" id="SSF50978">
    <property type="entry name" value="WD40 repeat-like"/>
    <property type="match status" value="1"/>
</dbReference>
<dbReference type="Gene3D" id="2.130.10.10">
    <property type="entry name" value="YVTN repeat-like/Quinoprotein amine dehydrogenase"/>
    <property type="match status" value="1"/>
</dbReference>
<accession>V6TRV1</accession>
<evidence type="ECO:0000313" key="1">
    <source>
        <dbReference type="EMBL" id="ESU39740.1"/>
    </source>
</evidence>
<proteinExistence type="predicted"/>
<dbReference type="InterPro" id="IPR015943">
    <property type="entry name" value="WD40/YVTN_repeat-like_dom_sf"/>
</dbReference>
<dbReference type="VEuPathDB" id="GiardiaDB:GL50803_0028629"/>
<reference evidence="1 2" key="2">
    <citation type="journal article" date="2013" name="Genome Biol. Evol.">
        <title>Genome sequencing of Giardia lamblia genotypes A2 and B isolates (DH and GS) and comparative analysis with the genomes of genotypes A1 and E (WB and Pig).</title>
        <authorList>
            <person name="Adam R.D."/>
            <person name="Dahlstrom E.W."/>
            <person name="Martens C.A."/>
            <person name="Bruno D.P."/>
            <person name="Barbian K.D."/>
            <person name="Ricklefs S.M."/>
            <person name="Hernandez M.M."/>
            <person name="Narla N.P."/>
            <person name="Patel R.B."/>
            <person name="Porcella S.F."/>
            <person name="Nash T.E."/>
        </authorList>
    </citation>
    <scope>NUCLEOTIDE SEQUENCE [LARGE SCALE GENOMIC DNA]</scope>
    <source>
        <strain evidence="1 2">DH</strain>
    </source>
</reference>
<dbReference type="VEuPathDB" id="GiardiaDB:QR46_3024"/>
<name>V6TRV1_GIAIN</name>
<comment type="caution">
    <text evidence="1">The sequence shown here is derived from an EMBL/GenBank/DDBJ whole genome shotgun (WGS) entry which is preliminary data.</text>
</comment>
<dbReference type="EMBL" id="AHGT01000001">
    <property type="protein sequence ID" value="ESU39740.1"/>
    <property type="molecule type" value="Genomic_DNA"/>
</dbReference>
<dbReference type="Proteomes" id="UP000018320">
    <property type="component" value="Unassembled WGS sequence"/>
</dbReference>
<protein>
    <submittedName>
        <fullName evidence="1">Uncharacterized protein</fullName>
    </submittedName>
</protein>
<dbReference type="InterPro" id="IPR036322">
    <property type="entry name" value="WD40_repeat_dom_sf"/>
</dbReference>
<dbReference type="VEuPathDB" id="GiardiaDB:DHA2_151314"/>
<organism evidence="1 2">
    <name type="scientific">Giardia intestinalis</name>
    <name type="common">Giardia lamblia</name>
    <dbReference type="NCBI Taxonomy" id="5741"/>
    <lineage>
        <taxon>Eukaryota</taxon>
        <taxon>Metamonada</taxon>
        <taxon>Diplomonadida</taxon>
        <taxon>Hexamitidae</taxon>
        <taxon>Giardiinae</taxon>
        <taxon>Giardia</taxon>
    </lineage>
</organism>
<gene>
    <name evidence="1" type="ORF">DHA2_151314</name>
</gene>